<keyword evidence="3" id="KW-0732">Signal</keyword>
<dbReference type="Proteomes" id="UP000550260">
    <property type="component" value="Unassembled WGS sequence"/>
</dbReference>
<evidence type="ECO:0000313" key="4">
    <source>
        <dbReference type="EMBL" id="MBB2503354.1"/>
    </source>
</evidence>
<feature type="chain" id="PRO_5034410490" evidence="3">
    <location>
        <begin position="39"/>
        <end position="307"/>
    </location>
</feature>
<evidence type="ECO:0000256" key="2">
    <source>
        <dbReference type="SAM" id="Phobius"/>
    </source>
</evidence>
<dbReference type="EMBL" id="JACJHR010000052">
    <property type="protein sequence ID" value="MBB2503354.1"/>
    <property type="molecule type" value="Genomic_DNA"/>
</dbReference>
<sequence length="307" mass="30552">MLVRKIPTWKRTRRALTVTALAALFTGGTFLGAGTASAATTLANQCTGAVTGGMGDAVAMPGSAVKEIVRQSARDQVNFWRLATVWPDSLANAIANKGNLQVGEIPNAAGGTISGDAIGQVVSDALKDAPGIGLLPDTKTKVLNGIRSEVASACGLTTTANNYQAPSSSNSPSNGGSQQPNGSAPGQNSGGNPLGNYQPGSTGIAPPRDYGNIPTATPGSPGALGTAVAPGARYGALPGSGALPQQPSAGQDPQGQQGPDIRNAGNAEALASQGGASDVQLPMLLAVIVLAGVTAGLVRTWVLRRVS</sequence>
<name>A0A8E2B674_9PSEU</name>
<feature type="compositionally biased region" description="Low complexity" evidence="1">
    <location>
        <begin position="244"/>
        <end position="259"/>
    </location>
</feature>
<feature type="signal peptide" evidence="3">
    <location>
        <begin position="1"/>
        <end position="38"/>
    </location>
</feature>
<keyword evidence="2" id="KW-0812">Transmembrane</keyword>
<feature type="region of interest" description="Disordered" evidence="1">
    <location>
        <begin position="162"/>
        <end position="263"/>
    </location>
</feature>
<comment type="caution">
    <text evidence="4">The sequence shown here is derived from an EMBL/GenBank/DDBJ whole genome shotgun (WGS) entry which is preliminary data.</text>
</comment>
<keyword evidence="2" id="KW-0472">Membrane</keyword>
<organism evidence="4 5">
    <name type="scientific">Amycolatopsis echigonensis</name>
    <dbReference type="NCBI Taxonomy" id="2576905"/>
    <lineage>
        <taxon>Bacteria</taxon>
        <taxon>Bacillati</taxon>
        <taxon>Actinomycetota</taxon>
        <taxon>Actinomycetes</taxon>
        <taxon>Pseudonocardiales</taxon>
        <taxon>Pseudonocardiaceae</taxon>
        <taxon>Amycolatopsis</taxon>
    </lineage>
</organism>
<keyword evidence="2" id="KW-1133">Transmembrane helix</keyword>
<dbReference type="AlphaFoldDB" id="A0A8E2B674"/>
<evidence type="ECO:0000256" key="1">
    <source>
        <dbReference type="SAM" id="MobiDB-lite"/>
    </source>
</evidence>
<feature type="compositionally biased region" description="Low complexity" evidence="1">
    <location>
        <begin position="162"/>
        <end position="184"/>
    </location>
</feature>
<feature type="transmembrane region" description="Helical" evidence="2">
    <location>
        <begin position="281"/>
        <end position="302"/>
    </location>
</feature>
<reference evidence="4 5" key="1">
    <citation type="submission" date="2020-08" db="EMBL/GenBank/DDBJ databases">
        <title>Amycolatopsis echigonensis JCM 21831.</title>
        <authorList>
            <person name="Tedsree N."/>
            <person name="Kuncharoen N."/>
            <person name="Likhitwitayawuid K."/>
            <person name="Tanasupawat S."/>
        </authorList>
    </citation>
    <scope>NUCLEOTIDE SEQUENCE [LARGE SCALE GENOMIC DNA]</scope>
    <source>
        <strain evidence="4 5">JCM 21831</strain>
    </source>
</reference>
<proteinExistence type="predicted"/>
<evidence type="ECO:0000313" key="5">
    <source>
        <dbReference type="Proteomes" id="UP000550260"/>
    </source>
</evidence>
<accession>A0A8E2B674</accession>
<gene>
    <name evidence="4" type="ORF">H5411_29995</name>
</gene>
<protein>
    <submittedName>
        <fullName evidence="4">Uncharacterized protein</fullName>
    </submittedName>
</protein>
<evidence type="ECO:0000256" key="3">
    <source>
        <dbReference type="SAM" id="SignalP"/>
    </source>
</evidence>